<gene>
    <name evidence="2" type="ORF">GALMADRAFT_229870</name>
</gene>
<dbReference type="Proteomes" id="UP000027222">
    <property type="component" value="Unassembled WGS sequence"/>
</dbReference>
<dbReference type="AlphaFoldDB" id="A0A067ST66"/>
<dbReference type="HOGENOM" id="CLU_2386311_0_0_1"/>
<protein>
    <submittedName>
        <fullName evidence="2">Uncharacterized protein</fullName>
    </submittedName>
</protein>
<sequence>MWMCRRLTPRQTTRLIQPPLHEALPPHSPANTSAPSPSPATSSSNPPAQSWEDRDLVVAVLALSTRTRTLFAMLSVLYERPSLVRRRVSVLMST</sequence>
<feature type="compositionally biased region" description="Low complexity" evidence="1">
    <location>
        <begin position="29"/>
        <end position="50"/>
    </location>
</feature>
<reference evidence="3" key="1">
    <citation type="journal article" date="2014" name="Proc. Natl. Acad. Sci. U.S.A.">
        <title>Extensive sampling of basidiomycete genomes demonstrates inadequacy of the white-rot/brown-rot paradigm for wood decay fungi.</title>
        <authorList>
            <person name="Riley R."/>
            <person name="Salamov A.A."/>
            <person name="Brown D.W."/>
            <person name="Nagy L.G."/>
            <person name="Floudas D."/>
            <person name="Held B.W."/>
            <person name="Levasseur A."/>
            <person name="Lombard V."/>
            <person name="Morin E."/>
            <person name="Otillar R."/>
            <person name="Lindquist E.A."/>
            <person name="Sun H."/>
            <person name="LaButti K.M."/>
            <person name="Schmutz J."/>
            <person name="Jabbour D."/>
            <person name="Luo H."/>
            <person name="Baker S.E."/>
            <person name="Pisabarro A.G."/>
            <person name="Walton J.D."/>
            <person name="Blanchette R.A."/>
            <person name="Henrissat B."/>
            <person name="Martin F."/>
            <person name="Cullen D."/>
            <person name="Hibbett D.S."/>
            <person name="Grigoriev I.V."/>
        </authorList>
    </citation>
    <scope>NUCLEOTIDE SEQUENCE [LARGE SCALE GENOMIC DNA]</scope>
    <source>
        <strain evidence="3">CBS 339.88</strain>
    </source>
</reference>
<name>A0A067ST66_GALM3</name>
<accession>A0A067ST66</accession>
<keyword evidence="3" id="KW-1185">Reference proteome</keyword>
<feature type="region of interest" description="Disordered" evidence="1">
    <location>
        <begin position="1"/>
        <end position="51"/>
    </location>
</feature>
<organism evidence="2 3">
    <name type="scientific">Galerina marginata (strain CBS 339.88)</name>
    <dbReference type="NCBI Taxonomy" id="685588"/>
    <lineage>
        <taxon>Eukaryota</taxon>
        <taxon>Fungi</taxon>
        <taxon>Dikarya</taxon>
        <taxon>Basidiomycota</taxon>
        <taxon>Agaricomycotina</taxon>
        <taxon>Agaricomycetes</taxon>
        <taxon>Agaricomycetidae</taxon>
        <taxon>Agaricales</taxon>
        <taxon>Agaricineae</taxon>
        <taxon>Strophariaceae</taxon>
        <taxon>Galerina</taxon>
    </lineage>
</organism>
<evidence type="ECO:0000313" key="2">
    <source>
        <dbReference type="EMBL" id="KDR70889.1"/>
    </source>
</evidence>
<dbReference type="EMBL" id="KL142395">
    <property type="protein sequence ID" value="KDR70889.1"/>
    <property type="molecule type" value="Genomic_DNA"/>
</dbReference>
<evidence type="ECO:0000313" key="3">
    <source>
        <dbReference type="Proteomes" id="UP000027222"/>
    </source>
</evidence>
<evidence type="ECO:0000256" key="1">
    <source>
        <dbReference type="SAM" id="MobiDB-lite"/>
    </source>
</evidence>
<proteinExistence type="predicted"/>